<protein>
    <submittedName>
        <fullName evidence="1">Uncharacterized protein</fullName>
    </submittedName>
</protein>
<organism evidence="1">
    <name type="scientific">Spironucleus salmonicida</name>
    <dbReference type="NCBI Taxonomy" id="348837"/>
    <lineage>
        <taxon>Eukaryota</taxon>
        <taxon>Metamonada</taxon>
        <taxon>Diplomonadida</taxon>
        <taxon>Hexamitidae</taxon>
        <taxon>Hexamitinae</taxon>
        <taxon>Spironucleus</taxon>
    </lineage>
</organism>
<gene>
    <name evidence="1" type="ORF">SS50377_10118</name>
    <name evidence="3" type="ORF">SS50377_20666</name>
    <name evidence="2" type="ORF">SS50377_28739</name>
</gene>
<proteinExistence type="predicted"/>
<reference evidence="1 2" key="1">
    <citation type="journal article" date="2014" name="PLoS Genet.">
        <title>The Genome of Spironucleus salmonicida Highlights a Fish Pathogen Adapted to Fluctuating Environments.</title>
        <authorList>
            <person name="Xu F."/>
            <person name="Jerlstrom-Hultqvist J."/>
            <person name="Einarsson E."/>
            <person name="Astvaldsson A."/>
            <person name="Svard S.G."/>
            <person name="Andersson J.O."/>
        </authorList>
    </citation>
    <scope>NUCLEOTIDE SEQUENCE</scope>
    <source>
        <strain evidence="2">ATCC 50377</strain>
    </source>
</reference>
<evidence type="ECO:0000313" key="2">
    <source>
        <dbReference type="EMBL" id="KAH0569386.1"/>
    </source>
</evidence>
<evidence type="ECO:0000313" key="3">
    <source>
        <dbReference type="EMBL" id="KAH0577315.1"/>
    </source>
</evidence>
<evidence type="ECO:0000313" key="4">
    <source>
        <dbReference type="Proteomes" id="UP000018208"/>
    </source>
</evidence>
<dbReference type="EMBL" id="KI545949">
    <property type="protein sequence ID" value="EST49515.1"/>
    <property type="molecule type" value="Genomic_DNA"/>
</dbReference>
<name>V6LY62_9EUKA</name>
<dbReference type="AlphaFoldDB" id="V6LY62"/>
<dbReference type="EMBL" id="AUWU02000001">
    <property type="protein sequence ID" value="KAH0577315.1"/>
    <property type="molecule type" value="Genomic_DNA"/>
</dbReference>
<keyword evidence="4" id="KW-1185">Reference proteome</keyword>
<dbReference type="Proteomes" id="UP000018208">
    <property type="component" value="Unassembled WGS sequence"/>
</dbReference>
<reference evidence="2" key="2">
    <citation type="submission" date="2020-12" db="EMBL/GenBank/DDBJ databases">
        <title>New Spironucleus salmonicida genome in near-complete chromosomes.</title>
        <authorList>
            <person name="Xu F."/>
            <person name="Kurt Z."/>
            <person name="Jimenez-Gonzalez A."/>
            <person name="Astvaldsson A."/>
            <person name="Andersson J.O."/>
            <person name="Svard S.G."/>
        </authorList>
    </citation>
    <scope>NUCLEOTIDE SEQUENCE</scope>
    <source>
        <strain evidence="2">ATCC 50377</strain>
    </source>
</reference>
<dbReference type="EMBL" id="AUWU02000018">
    <property type="protein sequence ID" value="KAH0569386.1"/>
    <property type="molecule type" value="Genomic_DNA"/>
</dbReference>
<evidence type="ECO:0000313" key="1">
    <source>
        <dbReference type="EMBL" id="EST49515.1"/>
    </source>
</evidence>
<sequence length="80" mass="9631">MKKNIESFSLGKKRLRNSQSLNSLSIDNKFSIISDYKNQHCDKETVKKLSMQEQETIRDMLSRIRLIQDNKRKRRHEHVE</sequence>
<dbReference type="VEuPathDB" id="GiardiaDB:SS50377_28739"/>
<dbReference type="VEuPathDB" id="GiardiaDB:SS50377_20666"/>
<accession>V6LY62</accession>